<dbReference type="AlphaFoldDB" id="A0A0A9CL67"/>
<sequence length="34" mass="4133">MEYRLILNGIHNNDQEQSREELISQRSFKLLFPI</sequence>
<reference evidence="1" key="2">
    <citation type="journal article" date="2015" name="Data Brief">
        <title>Shoot transcriptome of the giant reed, Arundo donax.</title>
        <authorList>
            <person name="Barrero R.A."/>
            <person name="Guerrero F.D."/>
            <person name="Moolhuijzen P."/>
            <person name="Goolsby J.A."/>
            <person name="Tidwell J."/>
            <person name="Bellgard S.E."/>
            <person name="Bellgard M.I."/>
        </authorList>
    </citation>
    <scope>NUCLEOTIDE SEQUENCE</scope>
    <source>
        <tissue evidence="1">Shoot tissue taken approximately 20 cm above the soil surface</tissue>
    </source>
</reference>
<protein>
    <submittedName>
        <fullName evidence="1">Uncharacterized protein</fullName>
    </submittedName>
</protein>
<dbReference type="EMBL" id="GBRH01225623">
    <property type="protein sequence ID" value="JAD72272.1"/>
    <property type="molecule type" value="Transcribed_RNA"/>
</dbReference>
<proteinExistence type="predicted"/>
<reference evidence="1" key="1">
    <citation type="submission" date="2014-09" db="EMBL/GenBank/DDBJ databases">
        <authorList>
            <person name="Magalhaes I.L.F."/>
            <person name="Oliveira U."/>
            <person name="Santos F.R."/>
            <person name="Vidigal T.H.D.A."/>
            <person name="Brescovit A.D."/>
            <person name="Santos A.J."/>
        </authorList>
    </citation>
    <scope>NUCLEOTIDE SEQUENCE</scope>
    <source>
        <tissue evidence="1">Shoot tissue taken approximately 20 cm above the soil surface</tissue>
    </source>
</reference>
<evidence type="ECO:0000313" key="1">
    <source>
        <dbReference type="EMBL" id="JAD72272.1"/>
    </source>
</evidence>
<organism evidence="1">
    <name type="scientific">Arundo donax</name>
    <name type="common">Giant reed</name>
    <name type="synonym">Donax arundinaceus</name>
    <dbReference type="NCBI Taxonomy" id="35708"/>
    <lineage>
        <taxon>Eukaryota</taxon>
        <taxon>Viridiplantae</taxon>
        <taxon>Streptophyta</taxon>
        <taxon>Embryophyta</taxon>
        <taxon>Tracheophyta</taxon>
        <taxon>Spermatophyta</taxon>
        <taxon>Magnoliopsida</taxon>
        <taxon>Liliopsida</taxon>
        <taxon>Poales</taxon>
        <taxon>Poaceae</taxon>
        <taxon>PACMAD clade</taxon>
        <taxon>Arundinoideae</taxon>
        <taxon>Arundineae</taxon>
        <taxon>Arundo</taxon>
    </lineage>
</organism>
<name>A0A0A9CL67_ARUDO</name>
<accession>A0A0A9CL67</accession>